<gene>
    <name evidence="2" type="ORF">SAMN04488122_5174</name>
</gene>
<dbReference type="EMBL" id="FOJG01000002">
    <property type="protein sequence ID" value="SEW52850.1"/>
    <property type="molecule type" value="Genomic_DNA"/>
</dbReference>
<dbReference type="RefSeq" id="WP_089899804.1">
    <property type="nucleotide sequence ID" value="NZ_FOJG01000002.1"/>
</dbReference>
<reference evidence="3" key="1">
    <citation type="submission" date="2016-10" db="EMBL/GenBank/DDBJ databases">
        <authorList>
            <person name="Varghese N."/>
            <person name="Submissions S."/>
        </authorList>
    </citation>
    <scope>NUCLEOTIDE SEQUENCE [LARGE SCALE GENOMIC DNA]</scope>
    <source>
        <strain evidence="3">DSM 3695</strain>
    </source>
</reference>
<dbReference type="AlphaFoldDB" id="A0A1I0S9J8"/>
<evidence type="ECO:0000259" key="1">
    <source>
        <dbReference type="Pfam" id="PF13468"/>
    </source>
</evidence>
<feature type="domain" description="Glyoxalase-like" evidence="1">
    <location>
        <begin position="29"/>
        <end position="189"/>
    </location>
</feature>
<sequence length="284" mass="31452">MRRLILTLCILLNLKPGHSQTRSVLITGLDHIPVVVHNPDNVAAFYKLIGFSIKPGRRHPNSIRNQHIKFQDGTELELITADTAKDELSTEYCNMLKTAEGPAFIGLFSKNIPAVEKQLATAYKHLEADNNAVSFALSSSLHPLFIGRRNLSPTDKPEHFAHPNTAWGLIAVWLAPTHTDDYKNVLQTLGVPLQQKQVNFHGVNVNAKIGLLSEGTIYILPPSYQVIKGRPIIGVTLKVTDLSTVQSCLQKSSIKAIKSGNSIFLPPTITHGFWLEFTEVKKIK</sequence>
<evidence type="ECO:0000313" key="2">
    <source>
        <dbReference type="EMBL" id="SEW52850.1"/>
    </source>
</evidence>
<dbReference type="InterPro" id="IPR029068">
    <property type="entry name" value="Glyas_Bleomycin-R_OHBP_Dase"/>
</dbReference>
<evidence type="ECO:0000313" key="3">
    <source>
        <dbReference type="Proteomes" id="UP000199310"/>
    </source>
</evidence>
<dbReference type="Pfam" id="PF13468">
    <property type="entry name" value="Glyoxalase_3"/>
    <property type="match status" value="1"/>
</dbReference>
<name>A0A1I0S9J8_9BACT</name>
<accession>A0A1I0S9J8</accession>
<dbReference type="InterPro" id="IPR025870">
    <property type="entry name" value="Glyoxalase-like_dom"/>
</dbReference>
<dbReference type="SUPFAM" id="SSF54593">
    <property type="entry name" value="Glyoxalase/Bleomycin resistance protein/Dihydroxybiphenyl dioxygenase"/>
    <property type="match status" value="1"/>
</dbReference>
<dbReference type="OrthoDB" id="648094at2"/>
<organism evidence="2 3">
    <name type="scientific">Chitinophaga arvensicola</name>
    <dbReference type="NCBI Taxonomy" id="29529"/>
    <lineage>
        <taxon>Bacteria</taxon>
        <taxon>Pseudomonadati</taxon>
        <taxon>Bacteroidota</taxon>
        <taxon>Chitinophagia</taxon>
        <taxon>Chitinophagales</taxon>
        <taxon>Chitinophagaceae</taxon>
        <taxon>Chitinophaga</taxon>
    </lineage>
</organism>
<dbReference type="Proteomes" id="UP000199310">
    <property type="component" value="Unassembled WGS sequence"/>
</dbReference>
<dbReference type="Gene3D" id="3.10.180.10">
    <property type="entry name" value="2,3-Dihydroxybiphenyl 1,2-Dioxygenase, domain 1"/>
    <property type="match status" value="1"/>
</dbReference>
<keyword evidence="3" id="KW-1185">Reference proteome</keyword>
<protein>
    <submittedName>
        <fullName evidence="2">Glyoxalase-like domain-containing protein</fullName>
    </submittedName>
</protein>
<proteinExistence type="predicted"/>